<protein>
    <submittedName>
        <fullName evidence="1">Uncharacterized protein</fullName>
    </submittedName>
</protein>
<dbReference type="EMBL" id="JAMZMK010010819">
    <property type="protein sequence ID" value="KAI7730265.1"/>
    <property type="molecule type" value="Genomic_DNA"/>
</dbReference>
<comment type="caution">
    <text evidence="1">The sequence shown here is derived from an EMBL/GenBank/DDBJ whole genome shotgun (WGS) entry which is preliminary data.</text>
</comment>
<dbReference type="Proteomes" id="UP001206925">
    <property type="component" value="Unassembled WGS sequence"/>
</dbReference>
<gene>
    <name evidence="1" type="ORF">M8C21_020457</name>
</gene>
<evidence type="ECO:0000313" key="2">
    <source>
        <dbReference type="Proteomes" id="UP001206925"/>
    </source>
</evidence>
<keyword evidence="2" id="KW-1185">Reference proteome</keyword>
<evidence type="ECO:0000313" key="1">
    <source>
        <dbReference type="EMBL" id="KAI7730265.1"/>
    </source>
</evidence>
<sequence>MEEFKGEGFTKPTKDLWLTTDGDPAKTWTTGVMLEGNTDGGVGWFMTAGKLSSVHQSISTALLTLIYLQLKTHRAGHLNGPNPRPTPTWLSPLKNLMLYGERWTNGCGGTMWWLWSTLFGDGGGGCGDDEDGGWW</sequence>
<accession>A0AAD5BVK5</accession>
<dbReference type="AlphaFoldDB" id="A0AAD5BVK5"/>
<name>A0AAD5BVK5_AMBAR</name>
<proteinExistence type="predicted"/>
<reference evidence="1" key="1">
    <citation type="submission" date="2022-06" db="EMBL/GenBank/DDBJ databases">
        <title>Uncovering the hologenomic basis of an extraordinary plant invasion.</title>
        <authorList>
            <person name="Bieker V.C."/>
            <person name="Martin M.D."/>
            <person name="Gilbert T."/>
            <person name="Hodgins K."/>
            <person name="Battlay P."/>
            <person name="Petersen B."/>
            <person name="Wilson J."/>
        </authorList>
    </citation>
    <scope>NUCLEOTIDE SEQUENCE</scope>
    <source>
        <strain evidence="1">AA19_3_7</strain>
        <tissue evidence="1">Leaf</tissue>
    </source>
</reference>
<organism evidence="1 2">
    <name type="scientific">Ambrosia artemisiifolia</name>
    <name type="common">Common ragweed</name>
    <dbReference type="NCBI Taxonomy" id="4212"/>
    <lineage>
        <taxon>Eukaryota</taxon>
        <taxon>Viridiplantae</taxon>
        <taxon>Streptophyta</taxon>
        <taxon>Embryophyta</taxon>
        <taxon>Tracheophyta</taxon>
        <taxon>Spermatophyta</taxon>
        <taxon>Magnoliopsida</taxon>
        <taxon>eudicotyledons</taxon>
        <taxon>Gunneridae</taxon>
        <taxon>Pentapetalae</taxon>
        <taxon>asterids</taxon>
        <taxon>campanulids</taxon>
        <taxon>Asterales</taxon>
        <taxon>Asteraceae</taxon>
        <taxon>Asteroideae</taxon>
        <taxon>Heliantheae alliance</taxon>
        <taxon>Heliantheae</taxon>
        <taxon>Ambrosia</taxon>
    </lineage>
</organism>